<evidence type="ECO:0000313" key="1">
    <source>
        <dbReference type="EMBL" id="MBP1855853.1"/>
    </source>
</evidence>
<dbReference type="RefSeq" id="WP_209457250.1">
    <property type="nucleotide sequence ID" value="NZ_BAAACS010000019.1"/>
</dbReference>
<sequence length="308" mass="35807">MSKKLGLVGNFASEWIRYSDYEYRENETGELYIVPTEEATFELFNPFDVADVIVVDILQIGEYAILGEKTEEKENNLKQMILEFCEKYGLLGLVYSSVYNRNIVDEDKVLMVEKNYITKESLLDATEYINKFIPFIEDEDLYFRKFKRGVDVKKREDSPKFFGKRPLILDVVFSKFYAERYDWILSFAKDIARHFRQVLVFRNSSNHLTDAVTIISGGFNPQKIGFTISYLDKANIAWEFDSLKNTIEMIYAFAITGDTSHLNKCKYCGKIYIPTNAKSLYCSPSCRNCANVNNSRKRKSLEANRSKK</sequence>
<organism evidence="1 2">
    <name type="scientific">Metaclostridioides mangenotii</name>
    <dbReference type="NCBI Taxonomy" id="1540"/>
    <lineage>
        <taxon>Bacteria</taxon>
        <taxon>Bacillati</taxon>
        <taxon>Bacillota</taxon>
        <taxon>Clostridia</taxon>
        <taxon>Peptostreptococcales</taxon>
        <taxon>Peptostreptococcaceae</taxon>
        <taxon>Metaclostridioides</taxon>
    </lineage>
</organism>
<proteinExistence type="predicted"/>
<keyword evidence="2" id="KW-1185">Reference proteome</keyword>
<reference evidence="1 2" key="1">
    <citation type="submission" date="2021-03" db="EMBL/GenBank/DDBJ databases">
        <title>Genomic Encyclopedia of Type Strains, Phase IV (KMG-IV): sequencing the most valuable type-strain genomes for metagenomic binning, comparative biology and taxonomic classification.</title>
        <authorList>
            <person name="Goeker M."/>
        </authorList>
    </citation>
    <scope>NUCLEOTIDE SEQUENCE [LARGE SCALE GENOMIC DNA]</scope>
    <source>
        <strain evidence="1 2">DSM 1289</strain>
    </source>
</reference>
<accession>A0ABS4ED39</accession>
<evidence type="ECO:0000313" key="2">
    <source>
        <dbReference type="Proteomes" id="UP000767291"/>
    </source>
</evidence>
<protein>
    <recommendedName>
        <fullName evidence="3">CGNR zinc finger domain-containing protein</fullName>
    </recommendedName>
</protein>
<evidence type="ECO:0008006" key="3">
    <source>
        <dbReference type="Google" id="ProtNLM"/>
    </source>
</evidence>
<dbReference type="EMBL" id="JAGGJX010000005">
    <property type="protein sequence ID" value="MBP1855853.1"/>
    <property type="molecule type" value="Genomic_DNA"/>
</dbReference>
<comment type="caution">
    <text evidence="1">The sequence shown here is derived from an EMBL/GenBank/DDBJ whole genome shotgun (WGS) entry which is preliminary data.</text>
</comment>
<gene>
    <name evidence="1" type="ORF">J2Z43_002254</name>
</gene>
<dbReference type="Proteomes" id="UP000767291">
    <property type="component" value="Unassembled WGS sequence"/>
</dbReference>
<name>A0ABS4ED39_9FIRM</name>